<dbReference type="SUPFAM" id="SSF51161">
    <property type="entry name" value="Trimeric LpxA-like enzymes"/>
    <property type="match status" value="2"/>
</dbReference>
<keyword evidence="2" id="KW-1185">Reference proteome</keyword>
<dbReference type="PANTHER" id="PTHR23416:SF78">
    <property type="entry name" value="LIPOPOLYSACCHARIDE BIOSYNTHESIS O-ACETYL TRANSFERASE WBBJ-RELATED"/>
    <property type="match status" value="1"/>
</dbReference>
<dbReference type="GO" id="GO:0016746">
    <property type="term" value="F:acyltransferase activity"/>
    <property type="evidence" value="ECO:0007669"/>
    <property type="project" value="UniProtKB-KW"/>
</dbReference>
<name>A0ABY1VR88_9ACTO</name>
<organism evidence="1 2">
    <name type="scientific">Actinomyces bovis</name>
    <dbReference type="NCBI Taxonomy" id="1658"/>
    <lineage>
        <taxon>Bacteria</taxon>
        <taxon>Bacillati</taxon>
        <taxon>Actinomycetota</taxon>
        <taxon>Actinomycetes</taxon>
        <taxon>Actinomycetales</taxon>
        <taxon>Actinomycetaceae</taxon>
        <taxon>Actinomyces</taxon>
    </lineage>
</organism>
<keyword evidence="1" id="KW-0012">Acyltransferase</keyword>
<proteinExistence type="predicted"/>
<accession>A0ABY1VR88</accession>
<reference evidence="1 2" key="1">
    <citation type="submission" date="2018-06" db="EMBL/GenBank/DDBJ databases">
        <authorList>
            <consortium name="Pathogen Informatics"/>
            <person name="Doyle S."/>
        </authorList>
    </citation>
    <scope>NUCLEOTIDE SEQUENCE [LARGE SCALE GENOMIC DNA]</scope>
    <source>
        <strain evidence="1 2">NCTC11535</strain>
    </source>
</reference>
<dbReference type="Gene3D" id="2.160.10.10">
    <property type="entry name" value="Hexapeptide repeat proteins"/>
    <property type="match status" value="1"/>
</dbReference>
<gene>
    <name evidence="1" type="ORF">NCTC11535_02067</name>
</gene>
<dbReference type="InterPro" id="IPR051159">
    <property type="entry name" value="Hexapeptide_acetyltransf"/>
</dbReference>
<dbReference type="InterPro" id="IPR001451">
    <property type="entry name" value="Hexapep"/>
</dbReference>
<dbReference type="EC" id="2.3.1.-" evidence="1"/>
<comment type="caution">
    <text evidence="1">The sequence shown here is derived from an EMBL/GenBank/DDBJ whole genome shotgun (WGS) entry which is preliminary data.</text>
</comment>
<sequence>MASKSAARRVGKLIAAVKGHDYHVDEGLPANYLLGVLAERAAMKARGILRTGTGRSIFLGRRARLRGASKFRCGYGCTIGQGAYLDAMSTDGVTWGNNVALGKNSRIECIGSLEHLGKGMRVGDNTGLGTDAFYGAAGGITIGSSVMIGNYVSFHSENHVHADTTRPMREQGVTHQGITVGDDVWIGAKVTVLDGAHIGNGVIIAAGAVVTAGNYEDYGIYGGVPAKKIGSRRP</sequence>
<evidence type="ECO:0000313" key="1">
    <source>
        <dbReference type="EMBL" id="SPT54353.1"/>
    </source>
</evidence>
<dbReference type="CDD" id="cd04647">
    <property type="entry name" value="LbH_MAT_like"/>
    <property type="match status" value="1"/>
</dbReference>
<dbReference type="RefSeq" id="WP_111837259.1">
    <property type="nucleotide sequence ID" value="NZ_UAPQ01000011.1"/>
</dbReference>
<dbReference type="PANTHER" id="PTHR23416">
    <property type="entry name" value="SIALIC ACID SYNTHASE-RELATED"/>
    <property type="match status" value="1"/>
</dbReference>
<dbReference type="Proteomes" id="UP000250006">
    <property type="component" value="Unassembled WGS sequence"/>
</dbReference>
<evidence type="ECO:0000313" key="2">
    <source>
        <dbReference type="Proteomes" id="UP000250006"/>
    </source>
</evidence>
<keyword evidence="1" id="KW-0808">Transferase</keyword>
<dbReference type="InterPro" id="IPR011004">
    <property type="entry name" value="Trimer_LpxA-like_sf"/>
</dbReference>
<dbReference type="Pfam" id="PF00132">
    <property type="entry name" value="Hexapep"/>
    <property type="match status" value="1"/>
</dbReference>
<dbReference type="EMBL" id="UAPQ01000011">
    <property type="protein sequence ID" value="SPT54353.1"/>
    <property type="molecule type" value="Genomic_DNA"/>
</dbReference>
<protein>
    <submittedName>
        <fullName evidence="1">Acetyltransferase SACOL2570</fullName>
        <ecNumber evidence="1">2.3.1.-</ecNumber>
    </submittedName>
</protein>